<name>A0A4E9FG14_BRUMA</name>
<dbReference type="KEGG" id="bmy:BM_BM2397"/>
<dbReference type="RefSeq" id="XP_042935563.1">
    <property type="nucleotide sequence ID" value="XM_043079629.1"/>
</dbReference>
<dbReference type="PANTHER" id="PTHR46458:SF7">
    <property type="entry name" value="GLOBIN DOMAIN-CONTAINING PROTEIN"/>
    <property type="match status" value="1"/>
</dbReference>
<feature type="region of interest" description="Disordered" evidence="4">
    <location>
        <begin position="119"/>
        <end position="149"/>
    </location>
</feature>
<dbReference type="InterPro" id="IPR044399">
    <property type="entry name" value="Mb-like_M"/>
</dbReference>
<dbReference type="GO" id="GO:0046872">
    <property type="term" value="F:metal ion binding"/>
    <property type="evidence" value="ECO:0007669"/>
    <property type="project" value="UniProtKB-KW"/>
</dbReference>
<sequence>MKRFWKWVVDQKISTIRKWQSVMLHLDRDQHHGRRLKPIGGSDDQLERKQKRNSTIVQEENNDYQSSISLQDFDIEHLNEPVDFEEFFEESSVAIESALEKKHGSSVSTPKKLSATMELSSTLSLDNPSESFQHDKRSRKPTILVTNMNNDSTEVDDEFISGEFDELSSSPLSTNRKYTINIPQMSNESSNLLITVSNESTNTPSPPSISSNQLSLTNDNALTLDDQQAAKCRGLSLAGTSSTLHENEKEKLAEKKKKTSLQNLRLCNIQVEHSLSRHRSTETLPSLTSAQIHLIRNIWRQVYITKGPTVIGSTLLHGIYFKSKKIKDQFFRCPFPHRFPNRDSFNKAHAKAVGEMLDKIVDNLENLESMSGYLFSIGVTHANLARRQISKEIWNLMAEAFIDCTLDWGDKKGRTEASRKAWAFIISFAIEKIKRGHLHERRQLAYHRRSSTVVPFQTIAPVPSLPSSAPTIPFWKTTEESDSHI</sequence>
<reference evidence="8" key="3">
    <citation type="submission" date="2022-04" db="UniProtKB">
        <authorList>
            <consortium name="WormBaseParasite"/>
        </authorList>
    </citation>
    <scope>IDENTIFICATION</scope>
</reference>
<dbReference type="InterPro" id="IPR012292">
    <property type="entry name" value="Globin/Proto"/>
</dbReference>
<keyword evidence="3" id="KW-0408">Iron</keyword>
<dbReference type="Pfam" id="PF00042">
    <property type="entry name" value="Globin"/>
    <property type="match status" value="1"/>
</dbReference>
<dbReference type="PROSITE" id="PS01033">
    <property type="entry name" value="GLOBIN"/>
    <property type="match status" value="1"/>
</dbReference>
<dbReference type="GO" id="GO:0020037">
    <property type="term" value="F:heme binding"/>
    <property type="evidence" value="ECO:0007669"/>
    <property type="project" value="InterPro"/>
</dbReference>
<dbReference type="GeneID" id="6095402"/>
<dbReference type="WBParaSite" id="Bm2397a.1">
    <property type="protein sequence ID" value="Bm2397a.1"/>
    <property type="gene ID" value="WBGene00222658"/>
</dbReference>
<evidence type="ECO:0000259" key="5">
    <source>
        <dbReference type="PROSITE" id="PS01033"/>
    </source>
</evidence>
<reference evidence="7" key="1">
    <citation type="journal article" date="2007" name="Science">
        <title>Draft genome of the filarial nematode parasite Brugia malayi.</title>
        <authorList>
            <person name="Ghedin E."/>
            <person name="Wang S."/>
            <person name="Spiro D."/>
            <person name="Caler E."/>
            <person name="Zhao Q."/>
            <person name="Crabtree J."/>
            <person name="Allen J.E."/>
            <person name="Delcher A.L."/>
            <person name="Guiliano D.B."/>
            <person name="Miranda-Saavedra D."/>
            <person name="Angiuoli S.V."/>
            <person name="Creasy T."/>
            <person name="Amedeo P."/>
            <person name="Haas B."/>
            <person name="El-Sayed N.M."/>
            <person name="Wortman J.R."/>
            <person name="Feldblyum T."/>
            <person name="Tallon L."/>
            <person name="Schatz M."/>
            <person name="Shumway M."/>
            <person name="Koo H."/>
            <person name="Salzberg S.L."/>
            <person name="Schobel S."/>
            <person name="Pertea M."/>
            <person name="Pop M."/>
            <person name="White O."/>
            <person name="Barton G.J."/>
            <person name="Carlow C.K."/>
            <person name="Crawford M.J."/>
            <person name="Daub J."/>
            <person name="Dimmic M.W."/>
            <person name="Estes C.F."/>
            <person name="Foster J.M."/>
            <person name="Ganatra M."/>
            <person name="Gregory W.F."/>
            <person name="Johnson N.M."/>
            <person name="Jin J."/>
            <person name="Komuniecki R."/>
            <person name="Korf I."/>
            <person name="Kumar S."/>
            <person name="Laney S."/>
            <person name="Li B.W."/>
            <person name="Li W."/>
            <person name="Lindblom T.H."/>
            <person name="Lustigman S."/>
            <person name="Ma D."/>
            <person name="Maina C.V."/>
            <person name="Martin D.M."/>
            <person name="McCarter J.P."/>
            <person name="McReynolds L."/>
            <person name="Mitreva M."/>
            <person name="Nutman T.B."/>
            <person name="Parkinson J."/>
            <person name="Peregrin-Alvarez J.M."/>
            <person name="Poole C."/>
            <person name="Ren Q."/>
            <person name="Saunders L."/>
            <person name="Sluder A.E."/>
            <person name="Smith K."/>
            <person name="Stanke M."/>
            <person name="Unnasch T.R."/>
            <person name="Ware J."/>
            <person name="Wei A.D."/>
            <person name="Weil G."/>
            <person name="Williams D.J."/>
            <person name="Zhang Y."/>
            <person name="Williams S.A."/>
            <person name="Fraser-Liggett C."/>
            <person name="Slatko B."/>
            <person name="Blaxter M.L."/>
            <person name="Scott A.L."/>
        </authorList>
    </citation>
    <scope>NUCLEOTIDE SEQUENCE</scope>
    <source>
        <strain evidence="7">FR3</strain>
    </source>
</reference>
<dbReference type="PANTHER" id="PTHR46458">
    <property type="entry name" value="BLR2807 PROTEIN"/>
    <property type="match status" value="1"/>
</dbReference>
<dbReference type="Gene3D" id="1.10.490.10">
    <property type="entry name" value="Globins"/>
    <property type="match status" value="1"/>
</dbReference>
<accession>A0A4E9FG14</accession>
<evidence type="ECO:0000256" key="4">
    <source>
        <dbReference type="SAM" id="MobiDB-lite"/>
    </source>
</evidence>
<gene>
    <name evidence="6" type="primary">Bma-glb-8</name>
    <name evidence="8" type="synonym">Bm1_02240</name>
    <name evidence="6" type="ORF">BM_BM2397</name>
</gene>
<dbReference type="OrthoDB" id="5792418at2759"/>
<dbReference type="GO" id="GO:0019825">
    <property type="term" value="F:oxygen binding"/>
    <property type="evidence" value="ECO:0007669"/>
    <property type="project" value="InterPro"/>
</dbReference>
<feature type="domain" description="Globin" evidence="5">
    <location>
        <begin position="286"/>
        <end position="438"/>
    </location>
</feature>
<keyword evidence="2" id="KW-0479">Metal-binding</keyword>
<feature type="region of interest" description="Disordered" evidence="4">
    <location>
        <begin position="33"/>
        <end position="55"/>
    </location>
</feature>
<dbReference type="InterPro" id="IPR050532">
    <property type="entry name" value="Globin-like_OT"/>
</dbReference>
<protein>
    <submittedName>
        <fullName evidence="8">GLOBIN domain-containing protein</fullName>
    </submittedName>
    <submittedName>
        <fullName evidence="6">Globin family protein</fullName>
    </submittedName>
</protein>
<proteinExistence type="predicted"/>
<dbReference type="CTD" id="6095402"/>
<evidence type="ECO:0000256" key="3">
    <source>
        <dbReference type="ARBA" id="ARBA00023004"/>
    </source>
</evidence>
<dbReference type="InterPro" id="IPR000971">
    <property type="entry name" value="Globin"/>
</dbReference>
<feature type="compositionally biased region" description="Polar residues" evidence="4">
    <location>
        <begin position="119"/>
        <end position="131"/>
    </location>
</feature>
<keyword evidence="7" id="KW-1185">Reference proteome</keyword>
<dbReference type="InterPro" id="IPR009050">
    <property type="entry name" value="Globin-like_sf"/>
</dbReference>
<evidence type="ECO:0000313" key="8">
    <source>
        <dbReference type="WBParaSite" id="Bm2397a.1"/>
    </source>
</evidence>
<evidence type="ECO:0000313" key="7">
    <source>
        <dbReference type="Proteomes" id="UP000006672"/>
    </source>
</evidence>
<dbReference type="Proteomes" id="UP000006672">
    <property type="component" value="Unassembled WGS sequence"/>
</dbReference>
<evidence type="ECO:0000313" key="6">
    <source>
        <dbReference type="EMBL" id="VIO95264.1"/>
    </source>
</evidence>
<keyword evidence="1" id="KW-0349">Heme</keyword>
<evidence type="ECO:0000256" key="2">
    <source>
        <dbReference type="ARBA" id="ARBA00022723"/>
    </source>
</evidence>
<evidence type="ECO:0000256" key="1">
    <source>
        <dbReference type="ARBA" id="ARBA00022617"/>
    </source>
</evidence>
<dbReference type="EMBL" id="CAAKNF010000194">
    <property type="protein sequence ID" value="VIO95264.1"/>
    <property type="molecule type" value="Genomic_DNA"/>
</dbReference>
<reference evidence="6" key="2">
    <citation type="submission" date="2019-04" db="EMBL/GenBank/DDBJ databases">
        <authorList>
            <person name="Howe K."/>
            <person name="Paulini M."/>
            <person name="Williams G."/>
        </authorList>
    </citation>
    <scope>NUCLEOTIDE SEQUENCE [LARGE SCALE GENOMIC DNA]</scope>
    <source>
        <strain evidence="6">FR3</strain>
    </source>
</reference>
<accession>A0A8L7SYE7</accession>
<dbReference type="CDD" id="cd01040">
    <property type="entry name" value="Mb-like"/>
    <property type="match status" value="1"/>
</dbReference>
<dbReference type="SUPFAM" id="SSF46458">
    <property type="entry name" value="Globin-like"/>
    <property type="match status" value="1"/>
</dbReference>
<dbReference type="AlphaFoldDB" id="A0A4E9FG14"/>
<organism evidence="6">
    <name type="scientific">Brugia malayi</name>
    <name type="common">Filarial nematode worm</name>
    <dbReference type="NCBI Taxonomy" id="6279"/>
    <lineage>
        <taxon>Eukaryota</taxon>
        <taxon>Metazoa</taxon>
        <taxon>Ecdysozoa</taxon>
        <taxon>Nematoda</taxon>
        <taxon>Chromadorea</taxon>
        <taxon>Rhabditida</taxon>
        <taxon>Spirurina</taxon>
        <taxon>Spiruromorpha</taxon>
        <taxon>Filarioidea</taxon>
        <taxon>Onchocercidae</taxon>
        <taxon>Brugia</taxon>
    </lineage>
</organism>